<dbReference type="InterPro" id="IPR011009">
    <property type="entry name" value="Kinase-like_dom_sf"/>
</dbReference>
<proteinExistence type="predicted"/>
<dbReference type="Pfam" id="PF06293">
    <property type="entry name" value="Kdo"/>
    <property type="match status" value="1"/>
</dbReference>
<gene>
    <name evidence="1" type="ORF">GCM10011444_14350</name>
</gene>
<accession>A0ABQ2BXB8</accession>
<evidence type="ECO:0008006" key="3">
    <source>
        <dbReference type="Google" id="ProtNLM"/>
    </source>
</evidence>
<comment type="caution">
    <text evidence="1">The sequence shown here is derived from an EMBL/GenBank/DDBJ whole genome shotgun (WGS) entry which is preliminary data.</text>
</comment>
<evidence type="ECO:0000313" key="2">
    <source>
        <dbReference type="Proteomes" id="UP000624701"/>
    </source>
</evidence>
<sequence length="252" mass="30189">MKKVFALDNKTFNDQLLDFIINFKSEGDMFNDGDRNVIKTNTIDDVTINVKSFRTPNLVNKFVYRFFRKSKAQRSFEYAQYLENNDIGTPKPYGYFENTGILSFEDSYYASEHLQADLTYRELTTNFKYPNHEAILRAFTRFSYQLHQKGINFLDHSPGNTLIELNNGNYKFYLVDLNRMKFGEMDFKTRMKNLSKLTIHESMIKVMSNEYAKVSGEDEIQIFNTMWKETQDFQERYHRKKRLKKKLKFWKN</sequence>
<reference evidence="2" key="1">
    <citation type="journal article" date="2019" name="Int. J. Syst. Evol. Microbiol.">
        <title>The Global Catalogue of Microorganisms (GCM) 10K type strain sequencing project: providing services to taxonomists for standard genome sequencing and annotation.</title>
        <authorList>
            <consortium name="The Broad Institute Genomics Platform"/>
            <consortium name="The Broad Institute Genome Sequencing Center for Infectious Disease"/>
            <person name="Wu L."/>
            <person name="Ma J."/>
        </authorList>
    </citation>
    <scope>NUCLEOTIDE SEQUENCE [LARGE SCALE GENOMIC DNA]</scope>
    <source>
        <strain evidence="2">CCM 8681</strain>
    </source>
</reference>
<dbReference type="EMBL" id="BMDQ01000001">
    <property type="protein sequence ID" value="GGI57126.1"/>
    <property type="molecule type" value="Genomic_DNA"/>
</dbReference>
<organism evidence="1 2">
    <name type="scientific">Winogradskyella haliclonae</name>
    <dbReference type="NCBI Taxonomy" id="2048558"/>
    <lineage>
        <taxon>Bacteria</taxon>
        <taxon>Pseudomonadati</taxon>
        <taxon>Bacteroidota</taxon>
        <taxon>Flavobacteriia</taxon>
        <taxon>Flavobacteriales</taxon>
        <taxon>Flavobacteriaceae</taxon>
        <taxon>Winogradskyella</taxon>
    </lineage>
</organism>
<name>A0ABQ2BXB8_9FLAO</name>
<dbReference type="SUPFAM" id="SSF56112">
    <property type="entry name" value="Protein kinase-like (PK-like)"/>
    <property type="match status" value="1"/>
</dbReference>
<evidence type="ECO:0000313" key="1">
    <source>
        <dbReference type="EMBL" id="GGI57126.1"/>
    </source>
</evidence>
<dbReference type="RefSeq" id="WP_188374006.1">
    <property type="nucleotide sequence ID" value="NZ_BMDQ01000001.1"/>
</dbReference>
<protein>
    <recommendedName>
        <fullName evidence="3">Kdo domain containing protein</fullName>
    </recommendedName>
</protein>
<keyword evidence="2" id="KW-1185">Reference proteome</keyword>
<dbReference type="Proteomes" id="UP000624701">
    <property type="component" value="Unassembled WGS sequence"/>
</dbReference>